<reference evidence="11 12" key="1">
    <citation type="submission" date="2014-06" db="EMBL/GenBank/DDBJ databases">
        <authorList>
            <person name="Swart Estienne"/>
        </authorList>
    </citation>
    <scope>NUCLEOTIDE SEQUENCE [LARGE SCALE GENOMIC DNA]</scope>
    <source>
        <strain evidence="11 12">130c</strain>
    </source>
</reference>
<dbReference type="GO" id="GO:0005634">
    <property type="term" value="C:nucleus"/>
    <property type="evidence" value="ECO:0007669"/>
    <property type="project" value="TreeGrafter"/>
</dbReference>
<keyword evidence="3" id="KW-0808">Transferase</keyword>
<keyword evidence="4 7" id="KW-0547">Nucleotide-binding</keyword>
<accession>A0A078AB55</accession>
<gene>
    <name evidence="11" type="primary">Contig14136.g15071</name>
    <name evidence="11" type="ORF">STYLEM_8509</name>
</gene>
<dbReference type="FunFam" id="1.10.510.10:FF:000571">
    <property type="entry name" value="Maternal embryonic leucine zipper kinase"/>
    <property type="match status" value="1"/>
</dbReference>
<dbReference type="InterPro" id="IPR008271">
    <property type="entry name" value="Ser/Thr_kinase_AS"/>
</dbReference>
<feature type="region of interest" description="Disordered" evidence="8">
    <location>
        <begin position="13"/>
        <end position="37"/>
    </location>
</feature>
<feature type="compositionally biased region" description="Low complexity" evidence="8">
    <location>
        <begin position="448"/>
        <end position="460"/>
    </location>
</feature>
<dbReference type="Gene3D" id="1.10.510.10">
    <property type="entry name" value="Transferase(Phosphotransferase) domain 1"/>
    <property type="match status" value="1"/>
</dbReference>
<feature type="compositionally biased region" description="Polar residues" evidence="8">
    <location>
        <begin position="13"/>
        <end position="24"/>
    </location>
</feature>
<dbReference type="OMA" id="MIGEIME"/>
<proteinExistence type="predicted"/>
<protein>
    <submittedName>
        <fullName evidence="11">Protein kinase domain containing protein</fullName>
    </submittedName>
</protein>
<evidence type="ECO:0000259" key="10">
    <source>
        <dbReference type="PROSITE" id="PS50030"/>
    </source>
</evidence>
<dbReference type="InterPro" id="IPR017441">
    <property type="entry name" value="Protein_kinase_ATP_BS"/>
</dbReference>
<evidence type="ECO:0000256" key="3">
    <source>
        <dbReference type="ARBA" id="ARBA00022679"/>
    </source>
</evidence>
<dbReference type="EMBL" id="CCKQ01008078">
    <property type="protein sequence ID" value="CDW79520.1"/>
    <property type="molecule type" value="Genomic_DNA"/>
</dbReference>
<feature type="compositionally biased region" description="Polar residues" evidence="8">
    <location>
        <begin position="506"/>
        <end position="528"/>
    </location>
</feature>
<keyword evidence="6 7" id="KW-0067">ATP-binding</keyword>
<dbReference type="CDD" id="cd14003">
    <property type="entry name" value="STKc_AMPK-like"/>
    <property type="match status" value="1"/>
</dbReference>
<feature type="compositionally biased region" description="Polar residues" evidence="8">
    <location>
        <begin position="332"/>
        <end position="354"/>
    </location>
</feature>
<dbReference type="Pfam" id="PF00069">
    <property type="entry name" value="Pkinase"/>
    <property type="match status" value="1"/>
</dbReference>
<dbReference type="PROSITE" id="PS50030">
    <property type="entry name" value="UBA"/>
    <property type="match status" value="1"/>
</dbReference>
<dbReference type="InterPro" id="IPR000719">
    <property type="entry name" value="Prot_kinase_dom"/>
</dbReference>
<feature type="region of interest" description="Disordered" evidence="8">
    <location>
        <begin position="441"/>
        <end position="468"/>
    </location>
</feature>
<dbReference type="PROSITE" id="PS00107">
    <property type="entry name" value="PROTEIN_KINASE_ATP"/>
    <property type="match status" value="1"/>
</dbReference>
<evidence type="ECO:0000259" key="9">
    <source>
        <dbReference type="PROSITE" id="PS50011"/>
    </source>
</evidence>
<keyword evidence="2" id="KW-0723">Serine/threonine-protein kinase</keyword>
<feature type="domain" description="UBA" evidence="10">
    <location>
        <begin position="1635"/>
        <end position="1675"/>
    </location>
</feature>
<evidence type="ECO:0000256" key="7">
    <source>
        <dbReference type="PROSITE-ProRule" id="PRU10141"/>
    </source>
</evidence>
<comment type="subunit">
    <text evidence="1">Monomer.</text>
</comment>
<dbReference type="PROSITE" id="PS00108">
    <property type="entry name" value="PROTEIN_KINASE_ST"/>
    <property type="match status" value="1"/>
</dbReference>
<feature type="region of interest" description="Disordered" evidence="8">
    <location>
        <begin position="506"/>
        <end position="534"/>
    </location>
</feature>
<dbReference type="PANTHER" id="PTHR24345">
    <property type="entry name" value="SERINE/THREONINE-PROTEIN KINASE PLK"/>
    <property type="match status" value="1"/>
</dbReference>
<evidence type="ECO:0000313" key="12">
    <source>
        <dbReference type="Proteomes" id="UP000039865"/>
    </source>
</evidence>
<organism evidence="11 12">
    <name type="scientific">Stylonychia lemnae</name>
    <name type="common">Ciliate</name>
    <dbReference type="NCBI Taxonomy" id="5949"/>
    <lineage>
        <taxon>Eukaryota</taxon>
        <taxon>Sar</taxon>
        <taxon>Alveolata</taxon>
        <taxon>Ciliophora</taxon>
        <taxon>Intramacronucleata</taxon>
        <taxon>Spirotrichea</taxon>
        <taxon>Stichotrichia</taxon>
        <taxon>Sporadotrichida</taxon>
        <taxon>Oxytrichidae</taxon>
        <taxon>Stylonychinae</taxon>
        <taxon>Stylonychia</taxon>
    </lineage>
</organism>
<dbReference type="PROSITE" id="PS50011">
    <property type="entry name" value="PROTEIN_KINASE_DOM"/>
    <property type="match status" value="1"/>
</dbReference>
<feature type="domain" description="Protein kinase" evidence="9">
    <location>
        <begin position="1153"/>
        <end position="1404"/>
    </location>
</feature>
<dbReference type="PANTHER" id="PTHR24345:SF91">
    <property type="entry name" value="SERINE_THREONINE-PROTEIN KINASE PLK4"/>
    <property type="match status" value="1"/>
</dbReference>
<dbReference type="InterPro" id="IPR011009">
    <property type="entry name" value="Kinase-like_dom_sf"/>
</dbReference>
<dbReference type="OrthoDB" id="6513151at2759"/>
<dbReference type="SMART" id="SM00220">
    <property type="entry name" value="S_TKc"/>
    <property type="match status" value="1"/>
</dbReference>
<dbReference type="Proteomes" id="UP000039865">
    <property type="component" value="Unassembled WGS sequence"/>
</dbReference>
<dbReference type="FunFam" id="3.30.200.20:FF:000042">
    <property type="entry name" value="Aurora kinase A"/>
    <property type="match status" value="1"/>
</dbReference>
<evidence type="ECO:0000313" key="11">
    <source>
        <dbReference type="EMBL" id="CDW79520.1"/>
    </source>
</evidence>
<evidence type="ECO:0000256" key="4">
    <source>
        <dbReference type="ARBA" id="ARBA00022741"/>
    </source>
</evidence>
<feature type="region of interest" description="Disordered" evidence="8">
    <location>
        <begin position="332"/>
        <end position="400"/>
    </location>
</feature>
<feature type="compositionally biased region" description="Basic residues" evidence="8">
    <location>
        <begin position="675"/>
        <end position="685"/>
    </location>
</feature>
<keyword evidence="12" id="KW-1185">Reference proteome</keyword>
<dbReference type="InParanoid" id="A0A078AB55"/>
<evidence type="ECO:0000256" key="1">
    <source>
        <dbReference type="ARBA" id="ARBA00011245"/>
    </source>
</evidence>
<feature type="binding site" evidence="7">
    <location>
        <position position="1182"/>
    </location>
    <ligand>
        <name>ATP</name>
        <dbReference type="ChEBI" id="CHEBI:30616"/>
    </ligand>
</feature>
<keyword evidence="5 11" id="KW-0418">Kinase</keyword>
<sequence>MIMNQFYGNSQALTSNVQSNPSSQRARKKSGNNTKSISIKQTQPVIIIQQSGNVPTQRGLKIKKDDLKLIQQYCEQNELGPNEAAQNNILKNSQKFSHHQKNKSEGATPLGSNYLKTQFQGIIDYRNDISVKQQQIASQTGQIVSQNQYLPVNLYQKSKSQMGYYSQGNTPNNNTGRLIPQSKTPDIYNYTSSQFKNQQQLPVANSNKNLSVQQTLGNHPMIQNMMGISSRALVTTNQGARSNSRKKEANSQDQLNDSSMYLYDDLLSKSNQQLNLIGKNKTQVNQQYGQTQDESYLDATLYDQFIQGPHNVSQYSQKIDDQNSYLQFGQRSVSQNQNAKQNTQKVIRQSPSQKSHTRTNLQQSSQGSNNLQQQKNKRTTNQTMQQSLNNSNQKSQQQYDRRMVMGRTPSPNFLKRIAGIMQFPQESLIVKQQMYQNNHNNTAKNILSSGGNSTKRSSSKQQFATNGSSVTNNTAKLIGTQSFVNQLNRSQKQKFAKQYATNMQPNRYKSGSITTSANTAQNSPSNRGITPKRNNMKQKTVQQHPPQYYQMPADFESIAETLKKQAYLGQVAMNHQSKLKKINKDEELKALAMISSLENQMMNKHQLTSSQSQTQSQSQVQSMHSSMVQPQQFYQPTKMIGEIMEEDPQPLSSHEFLNMEEIRSIQSEGQKSMKLNKIKHQKSHSQKSEFSPGPRYYDGGTGSNQISQIPNALLMSKNSVLSNETQTYSQHPTQIIPQNDQNQITQYLEQLQNLRQSQQQIALSQGVKSPLLKETKRSKPSSVVAQSNQNPVLYSQQISLSNYQSNKQPVRKQTDNSSLIKMIDEDDSLDGKKKTISEQNQMMSLNQNSGPQIIDNFSQLEQRSMQIQRKKTQSVEPPKISTPSMDMFKHQSNEIEEKLIGQTQFNKKQQQINFVDKTPFEKELEMKAQEMKKIKKISADKGQTIEQIKLQKYKEDSISLLKQLQESGNITESLIDSKAQSIKTNVIEFKKVAPQKQSDTKISVQSPLIVQQQQQILSSQKLIEKDDIPEIEISDQKSVVKQNKKSTHQSNDRPKSKQFSEDNKHNSSDDELERNNPIQIITQEDEKKIKDMVSDIDYNAFYGKVMKRTQAIENDEDMKHLSPRSREIASVMKFVQKSFKDQNEPPVTTTDFYRIGKMLGRGAFGKVNLAMHKLVRKLVAIKSLNKECLTDEAQKAKLMKEVSLLLKLRHNHVVKIYETIETEKHIIIVMELCAGGDLLNYVRKRRKLKEPYAKVIFKQIIDGLCYIHSKYIAHRDIKLDNILLDGKGNVKIADFGVSKQGARGQKMTEQCGTPAYIAPEILKDKGYSFNVDIWSAGVVLFAMLYGTVPFKANNMEELHKLIVKGKYTLKDDISIEARNLLRGLLEVNPDKRLTIKQIYRHKWFADLDPNLQLFNDQERDMIKKEYTYNDPRRYNRNENEEPVDCFTEHHLESVYNSLKNATSKSIILAPFNSTQSQIDVTAQEQIQKHLCEKMMVLNFARRCREIDRQYEFNNNGDLDNGVYHKYVYNSDENENDSDGNENSNQLDGNSDILSIPMLMSERKIPKRGGRASVENSFDNSNSIQQMQDRQAIAKRIKESSHIQKEIHRNKKAVNNELDDDMVKTYETFQSKYSNKLDEEKVKQMVKFGYPYDYVIKSLDENDPNYCTAGYYLLCMDQNYC</sequence>
<feature type="region of interest" description="Disordered" evidence="8">
    <location>
        <begin position="1529"/>
        <end position="1550"/>
    </location>
</feature>
<feature type="region of interest" description="Disordered" evidence="8">
    <location>
        <begin position="1034"/>
        <end position="1083"/>
    </location>
</feature>
<name>A0A078AB55_STYLE</name>
<dbReference type="InterPro" id="IPR015940">
    <property type="entry name" value="UBA"/>
</dbReference>
<feature type="compositionally biased region" description="Low complexity" evidence="8">
    <location>
        <begin position="360"/>
        <end position="398"/>
    </location>
</feature>
<dbReference type="GO" id="GO:0005524">
    <property type="term" value="F:ATP binding"/>
    <property type="evidence" value="ECO:0007669"/>
    <property type="project" value="UniProtKB-UniRule"/>
</dbReference>
<evidence type="ECO:0000256" key="5">
    <source>
        <dbReference type="ARBA" id="ARBA00022777"/>
    </source>
</evidence>
<evidence type="ECO:0000256" key="2">
    <source>
        <dbReference type="ARBA" id="ARBA00022527"/>
    </source>
</evidence>
<feature type="region of interest" description="Disordered" evidence="8">
    <location>
        <begin position="675"/>
        <end position="704"/>
    </location>
</feature>
<feature type="region of interest" description="Disordered" evidence="8">
    <location>
        <begin position="236"/>
        <end position="256"/>
    </location>
</feature>
<feature type="compositionally biased region" description="Basic and acidic residues" evidence="8">
    <location>
        <begin position="1050"/>
        <end position="1068"/>
    </location>
</feature>
<dbReference type="GO" id="GO:0004674">
    <property type="term" value="F:protein serine/threonine kinase activity"/>
    <property type="evidence" value="ECO:0007669"/>
    <property type="project" value="UniProtKB-KW"/>
</dbReference>
<evidence type="ECO:0000256" key="6">
    <source>
        <dbReference type="ARBA" id="ARBA00022840"/>
    </source>
</evidence>
<dbReference type="SUPFAM" id="SSF56112">
    <property type="entry name" value="Protein kinase-like (PK-like)"/>
    <property type="match status" value="1"/>
</dbReference>
<evidence type="ECO:0000256" key="8">
    <source>
        <dbReference type="SAM" id="MobiDB-lite"/>
    </source>
</evidence>